<sequence length="203" mass="22903">MLLIQPRPRVRAGGAGRSCSDTFDMHPPATSSVCIDVWLKIHKYAHIIEFGGPIFRYSAILVPVQSLVPGDKYCTLTFGKRSLANFGFIERYLTRTRGRIRIQHVPEARCGIRHGASLGMNIQGMKNKKLEVELSMDSANIDILRIKEHSLKNVLDQEVKLTILLSQALRAIKYKPSVGMLINLDFDNDWVAMTQRQCTIDAH</sequence>
<dbReference type="Proteomes" id="UP000299102">
    <property type="component" value="Unassembled WGS sequence"/>
</dbReference>
<accession>A0A4C1W8E6</accession>
<evidence type="ECO:0000313" key="1">
    <source>
        <dbReference type="EMBL" id="GBP47180.1"/>
    </source>
</evidence>
<protein>
    <submittedName>
        <fullName evidence="1">Uncharacterized protein</fullName>
    </submittedName>
</protein>
<dbReference type="EMBL" id="BGZK01000497">
    <property type="protein sequence ID" value="GBP47180.1"/>
    <property type="molecule type" value="Genomic_DNA"/>
</dbReference>
<dbReference type="OrthoDB" id="414730at2759"/>
<gene>
    <name evidence="1" type="ORF">EVAR_38292_1</name>
</gene>
<evidence type="ECO:0000313" key="2">
    <source>
        <dbReference type="Proteomes" id="UP000299102"/>
    </source>
</evidence>
<dbReference type="AlphaFoldDB" id="A0A4C1W8E6"/>
<reference evidence="1 2" key="1">
    <citation type="journal article" date="2019" name="Commun. Biol.">
        <title>The bagworm genome reveals a unique fibroin gene that provides high tensile strength.</title>
        <authorList>
            <person name="Kono N."/>
            <person name="Nakamura H."/>
            <person name="Ohtoshi R."/>
            <person name="Tomita M."/>
            <person name="Numata K."/>
            <person name="Arakawa K."/>
        </authorList>
    </citation>
    <scope>NUCLEOTIDE SEQUENCE [LARGE SCALE GENOMIC DNA]</scope>
</reference>
<organism evidence="1 2">
    <name type="scientific">Eumeta variegata</name>
    <name type="common">Bagworm moth</name>
    <name type="synonym">Eumeta japonica</name>
    <dbReference type="NCBI Taxonomy" id="151549"/>
    <lineage>
        <taxon>Eukaryota</taxon>
        <taxon>Metazoa</taxon>
        <taxon>Ecdysozoa</taxon>
        <taxon>Arthropoda</taxon>
        <taxon>Hexapoda</taxon>
        <taxon>Insecta</taxon>
        <taxon>Pterygota</taxon>
        <taxon>Neoptera</taxon>
        <taxon>Endopterygota</taxon>
        <taxon>Lepidoptera</taxon>
        <taxon>Glossata</taxon>
        <taxon>Ditrysia</taxon>
        <taxon>Tineoidea</taxon>
        <taxon>Psychidae</taxon>
        <taxon>Oiketicinae</taxon>
        <taxon>Eumeta</taxon>
    </lineage>
</organism>
<proteinExistence type="predicted"/>
<keyword evidence="2" id="KW-1185">Reference proteome</keyword>
<comment type="caution">
    <text evidence="1">The sequence shown here is derived from an EMBL/GenBank/DDBJ whole genome shotgun (WGS) entry which is preliminary data.</text>
</comment>
<name>A0A4C1W8E6_EUMVA</name>